<dbReference type="Proteomes" id="UP000472267">
    <property type="component" value="Chromosome 7"/>
</dbReference>
<dbReference type="GO" id="GO:0030154">
    <property type="term" value="P:cell differentiation"/>
    <property type="evidence" value="ECO:0007669"/>
    <property type="project" value="UniProtKB-KW"/>
</dbReference>
<evidence type="ECO:0000259" key="9">
    <source>
        <dbReference type="Pfam" id="PF18293"/>
    </source>
</evidence>
<evidence type="ECO:0000313" key="10">
    <source>
        <dbReference type="Ensembl" id="ENSSFAP00005041712.1"/>
    </source>
</evidence>
<dbReference type="InterPro" id="IPR028816">
    <property type="entry name" value="Caprin"/>
</dbReference>
<evidence type="ECO:0000313" key="11">
    <source>
        <dbReference type="Proteomes" id="UP000472267"/>
    </source>
</evidence>
<keyword evidence="11" id="KW-1185">Reference proteome</keyword>
<evidence type="ECO:0000256" key="6">
    <source>
        <dbReference type="ARBA" id="ARBA00023193"/>
    </source>
</evidence>
<keyword evidence="6" id="KW-0652">Protein synthesis inhibitor</keyword>
<dbReference type="GO" id="GO:0017148">
    <property type="term" value="P:negative regulation of translation"/>
    <property type="evidence" value="ECO:0007669"/>
    <property type="project" value="UniProtKB-KW"/>
</dbReference>
<dbReference type="PANTHER" id="PTHR22922:SF3">
    <property type="entry name" value="CAPRIN-1"/>
    <property type="match status" value="1"/>
</dbReference>
<dbReference type="Pfam" id="PF18293">
    <property type="entry name" value="Caprin-1_dimer"/>
    <property type="match status" value="1"/>
</dbReference>
<accession>A0A672IKT4</accession>
<feature type="compositionally biased region" description="Polar residues" evidence="7">
    <location>
        <begin position="500"/>
        <end position="509"/>
    </location>
</feature>
<feature type="compositionally biased region" description="Low complexity" evidence="7">
    <location>
        <begin position="480"/>
        <end position="494"/>
    </location>
</feature>
<feature type="region of interest" description="Disordered" evidence="7">
    <location>
        <begin position="311"/>
        <end position="404"/>
    </location>
</feature>
<reference evidence="10" key="2">
    <citation type="submission" date="2025-08" db="UniProtKB">
        <authorList>
            <consortium name="Ensembl"/>
        </authorList>
    </citation>
    <scope>IDENTIFICATION</scope>
</reference>
<evidence type="ECO:0000256" key="4">
    <source>
        <dbReference type="ARBA" id="ARBA00022782"/>
    </source>
</evidence>
<dbReference type="Ensembl" id="ENSSFAT00005043233.1">
    <property type="protein sequence ID" value="ENSSFAP00005041712.1"/>
    <property type="gene ID" value="ENSSFAG00005019574.1"/>
</dbReference>
<protein>
    <submittedName>
        <fullName evidence="10">Caprin-1-like</fullName>
    </submittedName>
</protein>
<comment type="similarity">
    <text evidence="2">Belongs to the caprin family.</text>
</comment>
<evidence type="ECO:0000256" key="2">
    <source>
        <dbReference type="ARBA" id="ARBA00007950"/>
    </source>
</evidence>
<organism evidence="10 11">
    <name type="scientific">Salarias fasciatus</name>
    <name type="common">Jewelled blenny</name>
    <name type="synonym">Blennius fasciatus</name>
    <dbReference type="NCBI Taxonomy" id="181472"/>
    <lineage>
        <taxon>Eukaryota</taxon>
        <taxon>Metazoa</taxon>
        <taxon>Chordata</taxon>
        <taxon>Craniata</taxon>
        <taxon>Vertebrata</taxon>
        <taxon>Euteleostomi</taxon>
        <taxon>Actinopterygii</taxon>
        <taxon>Neopterygii</taxon>
        <taxon>Teleostei</taxon>
        <taxon>Neoteleostei</taxon>
        <taxon>Acanthomorphata</taxon>
        <taxon>Ovalentaria</taxon>
        <taxon>Blenniimorphae</taxon>
        <taxon>Blenniiformes</taxon>
        <taxon>Blennioidei</taxon>
        <taxon>Blenniidae</taxon>
        <taxon>Salariinae</taxon>
        <taxon>Salarias</taxon>
    </lineage>
</organism>
<dbReference type="AlphaFoldDB" id="A0A672IKT4"/>
<gene>
    <name evidence="10" type="primary">LOC115391991</name>
</gene>
<evidence type="ECO:0000259" key="8">
    <source>
        <dbReference type="Pfam" id="PF12287"/>
    </source>
</evidence>
<keyword evidence="3" id="KW-0963">Cytoplasm</keyword>
<sequence>MEKKKSKLDDYQVKKDKGEGLNQDQLEALSKYQEVMNNLEFARELQKTFIALGQDIQKVVKKSARREQLQREEAEQRRLKTVLELQFLLDRLGEDTVRQDLKQGVSGSPLLTDEDLVAFDEFYKLVGPDRDQNIRLADQYEEASVHLWDLLEGKDKAVVGTTYKALRETLDQVLLSGYFDRIPSHQNGVCEDEEEEEPVAAAAAAAVTESSERMFFISVFSFCTQAVAALQQQQQPPVQPAAPPVALETHPMNLASPASPTDPLVRKQVVQDLMAQMQGTYNFMQDSMLEFDGQPIDPAIVSAQPMKPAQNMDVPQMVCPPVHPESRLSQPTSVPVQPEPTQVPIVSPTPPPMYQTSHTPDPRPSTESIDPIQTSMSLSTEQPPPSAALPPASQTQVFQPVSKAPHSGGINVNAAPFQSMQTVFNLNAPVPPANEPEALNQASQYQNSYNQAFSSPSQHPVEQPELPSEQLQSVVGAFHSQEQSGGHQQASQQGPGFGRQAQSFYNSRGMSRGGPRNARGIMNGYRGSSNGFRGGYDGYRPPFANTPNSGYGQTQFSTPRDYSNGNYQRDGYQQNYKRGAGQGPRGVSRGSTQAMRS</sequence>
<feature type="region of interest" description="Disordered" evidence="7">
    <location>
        <begin position="478"/>
        <end position="597"/>
    </location>
</feature>
<dbReference type="GO" id="GO:0003723">
    <property type="term" value="F:RNA binding"/>
    <property type="evidence" value="ECO:0007669"/>
    <property type="project" value="UniProtKB-KW"/>
</dbReference>
<dbReference type="GO" id="GO:0005737">
    <property type="term" value="C:cytoplasm"/>
    <property type="evidence" value="ECO:0007669"/>
    <property type="project" value="UniProtKB-SubCell"/>
</dbReference>
<keyword evidence="4" id="KW-0221">Differentiation</keyword>
<comment type="subcellular location">
    <subcellularLocation>
        <location evidence="1">Cytoplasm</location>
    </subcellularLocation>
</comment>
<dbReference type="InterPro" id="IPR022070">
    <property type="entry name" value="Caprin-1_C"/>
</dbReference>
<dbReference type="PANTHER" id="PTHR22922">
    <property type="entry name" value="GPI-ANCHORED PROTEIN P137"/>
    <property type="match status" value="1"/>
</dbReference>
<reference evidence="10" key="3">
    <citation type="submission" date="2025-09" db="UniProtKB">
        <authorList>
            <consortium name="Ensembl"/>
        </authorList>
    </citation>
    <scope>IDENTIFICATION</scope>
</reference>
<dbReference type="InterPro" id="IPR041637">
    <property type="entry name" value="Caprin-1_dimer"/>
</dbReference>
<proteinExistence type="inferred from homology"/>
<name>A0A672IKT4_SALFA</name>
<feature type="domain" description="Caprin-1 dimerization" evidence="9">
    <location>
        <begin position="65"/>
        <end position="180"/>
    </location>
</feature>
<dbReference type="Pfam" id="PF12287">
    <property type="entry name" value="Caprin-1_C"/>
    <property type="match status" value="1"/>
</dbReference>
<evidence type="ECO:0000256" key="7">
    <source>
        <dbReference type="SAM" id="MobiDB-lite"/>
    </source>
</evidence>
<reference evidence="10" key="1">
    <citation type="submission" date="2019-06" db="EMBL/GenBank/DDBJ databases">
        <authorList>
            <consortium name="Wellcome Sanger Institute Data Sharing"/>
        </authorList>
    </citation>
    <scope>NUCLEOTIDE SEQUENCE [LARGE SCALE GENOMIC DNA]</scope>
</reference>
<keyword evidence="5" id="KW-0694">RNA-binding</keyword>
<feature type="compositionally biased region" description="Polar residues" evidence="7">
    <location>
        <begin position="545"/>
        <end position="576"/>
    </location>
</feature>
<feature type="compositionally biased region" description="Polar residues" evidence="7">
    <location>
        <begin position="354"/>
        <end position="381"/>
    </location>
</feature>
<evidence type="ECO:0000256" key="5">
    <source>
        <dbReference type="ARBA" id="ARBA00022884"/>
    </source>
</evidence>
<feature type="domain" description="Cytoplasmic activation/proliferation-associated protein-1 C term" evidence="8">
    <location>
        <begin position="270"/>
        <end position="586"/>
    </location>
</feature>
<evidence type="ECO:0000256" key="1">
    <source>
        <dbReference type="ARBA" id="ARBA00004496"/>
    </source>
</evidence>
<evidence type="ECO:0000256" key="3">
    <source>
        <dbReference type="ARBA" id="ARBA00022490"/>
    </source>
</evidence>